<evidence type="ECO:0000256" key="12">
    <source>
        <dbReference type="SAM" id="Phobius"/>
    </source>
</evidence>
<dbReference type="PANTHER" id="PTHR47143">
    <property type="entry name" value="TRANSIENT RECEPTOR POTENTIAL CATION CHANNEL PROTEIN PAINLESS"/>
    <property type="match status" value="1"/>
</dbReference>
<evidence type="ECO:0000256" key="3">
    <source>
        <dbReference type="ARBA" id="ARBA00022606"/>
    </source>
</evidence>
<keyword evidence="10" id="KW-0407">Ion channel</keyword>
<feature type="transmembrane region" description="Helical" evidence="12">
    <location>
        <begin position="500"/>
        <end position="524"/>
    </location>
</feature>
<keyword evidence="3" id="KW-0716">Sensory transduction</keyword>
<keyword evidence="9 12" id="KW-0472">Membrane</keyword>
<feature type="transmembrane region" description="Helical" evidence="12">
    <location>
        <begin position="594"/>
        <end position="617"/>
    </location>
</feature>
<evidence type="ECO:0000256" key="5">
    <source>
        <dbReference type="ARBA" id="ARBA00022737"/>
    </source>
</evidence>
<keyword evidence="7 11" id="KW-0040">ANK repeat</keyword>
<dbReference type="InterPro" id="IPR052076">
    <property type="entry name" value="TRP_cation_channel"/>
</dbReference>
<keyword evidence="4 12" id="KW-0812">Transmembrane</keyword>
<dbReference type="Pfam" id="PF12796">
    <property type="entry name" value="Ank_2"/>
    <property type="match status" value="1"/>
</dbReference>
<dbReference type="AlphaFoldDB" id="A0A8D8BCW3"/>
<evidence type="ECO:0000256" key="6">
    <source>
        <dbReference type="ARBA" id="ARBA00022989"/>
    </source>
</evidence>
<evidence type="ECO:0000256" key="4">
    <source>
        <dbReference type="ARBA" id="ARBA00022692"/>
    </source>
</evidence>
<evidence type="ECO:0000256" key="11">
    <source>
        <dbReference type="PROSITE-ProRule" id="PRU00023"/>
    </source>
</evidence>
<dbReference type="EMBL" id="HBUE01073250">
    <property type="protein sequence ID" value="CAG6473724.1"/>
    <property type="molecule type" value="Transcribed_RNA"/>
</dbReference>
<dbReference type="Gene3D" id="1.25.40.20">
    <property type="entry name" value="Ankyrin repeat-containing domain"/>
    <property type="match status" value="2"/>
</dbReference>
<proteinExistence type="predicted"/>
<dbReference type="SMART" id="SM00248">
    <property type="entry name" value="ANK"/>
    <property type="match status" value="5"/>
</dbReference>
<protein>
    <submittedName>
        <fullName evidence="14">Transient receptor potential cation channel protein painless</fullName>
    </submittedName>
</protein>
<dbReference type="SUPFAM" id="SSF48403">
    <property type="entry name" value="Ankyrin repeat"/>
    <property type="match status" value="1"/>
</dbReference>
<feature type="transmembrane region" description="Helical" evidence="12">
    <location>
        <begin position="713"/>
        <end position="733"/>
    </location>
</feature>
<comment type="subcellular location">
    <subcellularLocation>
        <location evidence="1">Membrane</location>
        <topology evidence="1">Multi-pass membrane protein</topology>
    </subcellularLocation>
</comment>
<dbReference type="Gene3D" id="1.10.287.70">
    <property type="match status" value="1"/>
</dbReference>
<keyword evidence="5" id="KW-0677">Repeat</keyword>
<evidence type="ECO:0000256" key="8">
    <source>
        <dbReference type="ARBA" id="ARBA00023065"/>
    </source>
</evidence>
<keyword evidence="14" id="KW-0675">Receptor</keyword>
<feature type="domain" description="Ion transport" evidence="13">
    <location>
        <begin position="508"/>
        <end position="748"/>
    </location>
</feature>
<name>A0A8D8BCW3_CULPI</name>
<evidence type="ECO:0000256" key="7">
    <source>
        <dbReference type="ARBA" id="ARBA00023043"/>
    </source>
</evidence>
<feature type="repeat" description="ANK" evidence="11">
    <location>
        <begin position="84"/>
        <end position="116"/>
    </location>
</feature>
<dbReference type="InterPro" id="IPR002110">
    <property type="entry name" value="Ankyrin_rpt"/>
</dbReference>
<dbReference type="PANTHER" id="PTHR47143:SF4">
    <property type="entry name" value="TRANSIENT RECEPTOR POTENTIAL CATION CHANNEL PROTEIN PAINLESS"/>
    <property type="match status" value="1"/>
</dbReference>
<sequence length="913" mass="102574">MNNNTANFPLLCIADPQHALAASLAERNLKHFQLALNLGADPNRRDSSSSNQSVFEHACQSAGCCSFIVECLKHHADVQQPNADGRYPIHHAAASLDVENIRALLDHSETINLDVQYQQRTALHLLFESINDGNWRAVFDCVQLLIDRGANVNVPNEDNRSALGVFVRDSRRKVGTELWREEVVRYCLKAGWVDVDSFRRGELRKQIGECFPGVSIPVYVMEANLNALLAAVKGRNEGKFDLVLAQYRDKVDEATRRGDFGVLLEETVLTGRVSFVEKVLSEDFVFEGDCGVTGLLETCCNRGFPDLLKFLLSKCGGKEDQVRQINASPLLSQTIKEMNIQKDNRKCPFFKCFNILLEDGRVEIDKVDEKGFSALHYAVKYKVDAAVELLLQCSAYIGTLNMFKELPICEMNPDALEGYLDSCITTNEKRPGDDDYEISIDFSCLVPPTYKKNFSEKKQPPPIDEMLPIVYMSNSNDLKHLLKHPVISSYVLIKWLRLSIYFYVNLLVCTVFFASFTGYVVGCYGQDNVTRWLKETLRLVSLLGAIYMLLRELGQMILHSKTYFRSLENWMELTLIALSYTVLLKEFQSETRQIISAIVILLSAVEFTLLVGTLPVLSISTHMVMLKTVSKNFLKSLVLYSIILISFAFCFYTLFNVNNAKSAKDGSGGDAEGESDDEKFNGFSGIQMALLKTFVMLTGEFEAANIKFQNNGLSYIIFLLFLFFVAIVIFNLMNGLAVSDTAAIKAEAELIGLSQKVDVISKYENAIKAKSTGVFTNLIFSIFRSNFLHLFPEYLPCYQVIVKPNQSNAIYIPKPLKPSETESVIDVETQSHIELMAPGSRGQEQFKLTIGCCILPSFSRMDGKIMKYAKEIIHTKSRKGATPAGMVPLEQRMVQLERRLDLILQKLNIASAP</sequence>
<evidence type="ECO:0000256" key="9">
    <source>
        <dbReference type="ARBA" id="ARBA00023136"/>
    </source>
</evidence>
<keyword evidence="6 12" id="KW-1133">Transmembrane helix</keyword>
<evidence type="ECO:0000256" key="1">
    <source>
        <dbReference type="ARBA" id="ARBA00004141"/>
    </source>
</evidence>
<keyword evidence="2" id="KW-0813">Transport</keyword>
<dbReference type="PROSITE" id="PS50088">
    <property type="entry name" value="ANK_REPEAT"/>
    <property type="match status" value="1"/>
</dbReference>
<evidence type="ECO:0000256" key="2">
    <source>
        <dbReference type="ARBA" id="ARBA00022448"/>
    </source>
</evidence>
<dbReference type="GO" id="GO:0005216">
    <property type="term" value="F:monoatomic ion channel activity"/>
    <property type="evidence" value="ECO:0007669"/>
    <property type="project" value="InterPro"/>
</dbReference>
<dbReference type="Pfam" id="PF00520">
    <property type="entry name" value="Ion_trans"/>
    <property type="match status" value="1"/>
</dbReference>
<reference evidence="14" key="1">
    <citation type="submission" date="2021-05" db="EMBL/GenBank/DDBJ databases">
        <authorList>
            <person name="Alioto T."/>
            <person name="Alioto T."/>
            <person name="Gomez Garrido J."/>
        </authorList>
    </citation>
    <scope>NUCLEOTIDE SEQUENCE</scope>
</reference>
<dbReference type="GO" id="GO:0034703">
    <property type="term" value="C:cation channel complex"/>
    <property type="evidence" value="ECO:0007669"/>
    <property type="project" value="UniProtKB-ARBA"/>
</dbReference>
<evidence type="ECO:0000259" key="13">
    <source>
        <dbReference type="Pfam" id="PF00520"/>
    </source>
</evidence>
<dbReference type="InterPro" id="IPR005821">
    <property type="entry name" value="Ion_trans_dom"/>
</dbReference>
<feature type="transmembrane region" description="Helical" evidence="12">
    <location>
        <begin position="637"/>
        <end position="655"/>
    </location>
</feature>
<organism evidence="14">
    <name type="scientific">Culex pipiens</name>
    <name type="common">House mosquito</name>
    <dbReference type="NCBI Taxonomy" id="7175"/>
    <lineage>
        <taxon>Eukaryota</taxon>
        <taxon>Metazoa</taxon>
        <taxon>Ecdysozoa</taxon>
        <taxon>Arthropoda</taxon>
        <taxon>Hexapoda</taxon>
        <taxon>Insecta</taxon>
        <taxon>Pterygota</taxon>
        <taxon>Neoptera</taxon>
        <taxon>Endopterygota</taxon>
        <taxon>Diptera</taxon>
        <taxon>Nematocera</taxon>
        <taxon>Culicoidea</taxon>
        <taxon>Culicidae</taxon>
        <taxon>Culicinae</taxon>
        <taxon>Culicini</taxon>
        <taxon>Culex</taxon>
        <taxon>Culex</taxon>
    </lineage>
</organism>
<dbReference type="InterPro" id="IPR036770">
    <property type="entry name" value="Ankyrin_rpt-contain_sf"/>
</dbReference>
<evidence type="ECO:0000256" key="10">
    <source>
        <dbReference type="ARBA" id="ARBA00023303"/>
    </source>
</evidence>
<evidence type="ECO:0000313" key="14">
    <source>
        <dbReference type="EMBL" id="CAG6473724.1"/>
    </source>
</evidence>
<accession>A0A8D8BCW3</accession>
<keyword evidence="8" id="KW-0406">Ion transport</keyword>